<reference evidence="3 4" key="1">
    <citation type="journal article" date="2014" name="PLoS Genet.">
        <title>Phylogenetically driven sequencing of extremely halophilic archaea reveals strategies for static and dynamic osmo-response.</title>
        <authorList>
            <person name="Becker E.A."/>
            <person name="Seitzer P.M."/>
            <person name="Tritt A."/>
            <person name="Larsen D."/>
            <person name="Krusor M."/>
            <person name="Yao A.I."/>
            <person name="Wu D."/>
            <person name="Madern D."/>
            <person name="Eisen J.A."/>
            <person name="Darling A.E."/>
            <person name="Facciotti M.T."/>
        </authorList>
    </citation>
    <scope>NUCLEOTIDE SEQUENCE [LARGE SCALE GENOMIC DNA]</scope>
    <source>
        <strain evidence="3 4">JCM 13563</strain>
    </source>
</reference>
<organism evidence="3 4">
    <name type="scientific">Natrinema limicola JCM 13563</name>
    <dbReference type="NCBI Taxonomy" id="1230457"/>
    <lineage>
        <taxon>Archaea</taxon>
        <taxon>Methanobacteriati</taxon>
        <taxon>Methanobacteriota</taxon>
        <taxon>Stenosarchaea group</taxon>
        <taxon>Halobacteria</taxon>
        <taxon>Halobacteriales</taxon>
        <taxon>Natrialbaceae</taxon>
        <taxon>Natrinema</taxon>
    </lineage>
</organism>
<evidence type="ECO:0000313" key="4">
    <source>
        <dbReference type="Proteomes" id="UP000011615"/>
    </source>
</evidence>
<gene>
    <name evidence="3" type="ORF">C476_14963</name>
</gene>
<feature type="transmembrane region" description="Helical" evidence="2">
    <location>
        <begin position="117"/>
        <end position="136"/>
    </location>
</feature>
<evidence type="ECO:0000313" key="3">
    <source>
        <dbReference type="EMBL" id="ELZ17587.1"/>
    </source>
</evidence>
<name>M0C5J2_9EURY</name>
<dbReference type="Proteomes" id="UP000011615">
    <property type="component" value="Unassembled WGS sequence"/>
</dbReference>
<keyword evidence="2" id="KW-0812">Transmembrane</keyword>
<feature type="region of interest" description="Disordered" evidence="1">
    <location>
        <begin position="37"/>
        <end position="59"/>
    </location>
</feature>
<sequence length="290" mass="31209">MKWRCTWCGKPHAENDPPCDNCGHNTFEKAVVRADETREGQGAAAGDDTDGEPIPSGTVDTGPDYVWACTNCGREHVRNSPPCSRCGNPDLEKVEQTYEGLERDLETSSWLAVAKPYLPVLAVIGIVIALFATGIIPPSILPGIGPPSPPDAPGEGSEAAGIDLEATERAVHDRLEADRNQSESRTYDAGLADYAEYMNRAFVVVEYEESRPEPVEASDFGTNCQREPYAGRLPGTLSIADYDDEAALADDVVTALSEETGDSDFDREGLDLHVVDGSVYVFYAACSSSN</sequence>
<keyword evidence="4" id="KW-1185">Reference proteome</keyword>
<dbReference type="AlphaFoldDB" id="M0C5J2"/>
<keyword evidence="2" id="KW-1133">Transmembrane helix</keyword>
<dbReference type="eggNOG" id="arCOG09068">
    <property type="taxonomic scope" value="Archaea"/>
</dbReference>
<dbReference type="RefSeq" id="WP_008014359.1">
    <property type="nucleotide sequence ID" value="NZ_AOIT01000059.1"/>
</dbReference>
<keyword evidence="2" id="KW-0472">Membrane</keyword>
<proteinExistence type="predicted"/>
<comment type="caution">
    <text evidence="3">The sequence shown here is derived from an EMBL/GenBank/DDBJ whole genome shotgun (WGS) entry which is preliminary data.</text>
</comment>
<evidence type="ECO:0000256" key="2">
    <source>
        <dbReference type="SAM" id="Phobius"/>
    </source>
</evidence>
<protein>
    <submittedName>
        <fullName evidence="3">Uncharacterized protein</fullName>
    </submittedName>
</protein>
<evidence type="ECO:0000256" key="1">
    <source>
        <dbReference type="SAM" id="MobiDB-lite"/>
    </source>
</evidence>
<dbReference type="PATRIC" id="fig|1230457.4.peg.3008"/>
<accession>M0C5J2</accession>
<dbReference type="STRING" id="1230457.C476_14963"/>
<dbReference type="OrthoDB" id="262791at2157"/>
<dbReference type="EMBL" id="AOIT01000059">
    <property type="protein sequence ID" value="ELZ17587.1"/>
    <property type="molecule type" value="Genomic_DNA"/>
</dbReference>